<name>A0A401ID42_APHSA</name>
<dbReference type="Gene3D" id="1.20.1220.20">
    <property type="entry name" value="Uncharcterised protein PF01724"/>
    <property type="match status" value="1"/>
</dbReference>
<accession>A0A401ID42</accession>
<dbReference type="EMBL" id="BDQK01000001">
    <property type="protein sequence ID" value="GBF79195.1"/>
    <property type="molecule type" value="Genomic_DNA"/>
</dbReference>
<organism evidence="1 2">
    <name type="scientific">Aphanothece sacrum FPU1</name>
    <dbReference type="NCBI Taxonomy" id="1920663"/>
    <lineage>
        <taxon>Bacteria</taxon>
        <taxon>Bacillati</taxon>
        <taxon>Cyanobacteriota</taxon>
        <taxon>Cyanophyceae</taxon>
        <taxon>Oscillatoriophycideae</taxon>
        <taxon>Chroococcales</taxon>
        <taxon>Aphanothecaceae</taxon>
        <taxon>Aphanothece</taxon>
    </lineage>
</organism>
<gene>
    <name evidence="1" type="ORF">AsFPU1_0587</name>
</gene>
<protein>
    <recommendedName>
        <fullName evidence="3">DUF29 domain-containing protein</fullName>
    </recommendedName>
</protein>
<sequence length="151" mass="18291">MISQLNLESLYEQDYCEWLDITLNQLQNKDIEHLDWVHLIEEIEALGLEQKHKVESYLRQLLKHLLLYHYWKAEKPYCQNGWSEEIDNFRSELEILLRSKNLYNYCVSIQHITYQKARRAAIKKTELNPNIFPQECPYSLEEILDFDFLPN</sequence>
<comment type="caution">
    <text evidence="1">The sequence shown here is derived from an EMBL/GenBank/DDBJ whole genome shotgun (WGS) entry which is preliminary data.</text>
</comment>
<keyword evidence="2" id="KW-1185">Reference proteome</keyword>
<dbReference type="RefSeq" id="WP_124977410.1">
    <property type="nucleotide sequence ID" value="NZ_BDQK01000001.1"/>
</dbReference>
<dbReference type="PANTHER" id="PTHR34235">
    <property type="entry name" value="SLR1203 PROTEIN-RELATED"/>
    <property type="match status" value="1"/>
</dbReference>
<dbReference type="AlphaFoldDB" id="A0A401ID42"/>
<dbReference type="PANTHER" id="PTHR34235:SF3">
    <property type="entry name" value="SLR1203 PROTEIN"/>
    <property type="match status" value="1"/>
</dbReference>
<evidence type="ECO:0008006" key="3">
    <source>
        <dbReference type="Google" id="ProtNLM"/>
    </source>
</evidence>
<dbReference type="Proteomes" id="UP000287247">
    <property type="component" value="Unassembled WGS sequence"/>
</dbReference>
<dbReference type="Pfam" id="PF01724">
    <property type="entry name" value="DUF29"/>
    <property type="match status" value="1"/>
</dbReference>
<dbReference type="InterPro" id="IPR002636">
    <property type="entry name" value="DUF29"/>
</dbReference>
<evidence type="ECO:0000313" key="2">
    <source>
        <dbReference type="Proteomes" id="UP000287247"/>
    </source>
</evidence>
<proteinExistence type="predicted"/>
<evidence type="ECO:0000313" key="1">
    <source>
        <dbReference type="EMBL" id="GBF79195.1"/>
    </source>
</evidence>
<dbReference type="OrthoDB" id="5769308at2"/>
<reference evidence="2" key="1">
    <citation type="submission" date="2017-05" db="EMBL/GenBank/DDBJ databases">
        <title>Physiological properties and genetic analysis related to exopolysaccharide production of fresh-water unicellular cyanobacterium Aphanothece sacrum, Suizenji Nori, that has been cultured as a food source in Japan.</title>
        <authorList>
            <person name="Kanesaki Y."/>
            <person name="Yoshikawa S."/>
            <person name="Ohki K."/>
        </authorList>
    </citation>
    <scope>NUCLEOTIDE SEQUENCE [LARGE SCALE GENOMIC DNA]</scope>
    <source>
        <strain evidence="2">FPU1</strain>
    </source>
</reference>